<dbReference type="InterPro" id="IPR012480">
    <property type="entry name" value="Hepar_II_III_C"/>
</dbReference>
<comment type="subcellular location">
    <subcellularLocation>
        <location evidence="1">Periplasm</location>
    </subcellularLocation>
</comment>
<evidence type="ECO:0000313" key="8">
    <source>
        <dbReference type="Proteomes" id="UP000774570"/>
    </source>
</evidence>
<name>A0ABS7FS49_9ACTN</name>
<dbReference type="PANTHER" id="PTHR39210">
    <property type="entry name" value="HEPARIN-SULFATE LYASE"/>
    <property type="match status" value="1"/>
</dbReference>
<keyword evidence="8" id="KW-1185">Reference proteome</keyword>
<dbReference type="Gene3D" id="2.70.98.70">
    <property type="match status" value="1"/>
</dbReference>
<accession>A0ABS7FS49</accession>
<protein>
    <submittedName>
        <fullName evidence="7">Heparinase II/III-family protein</fullName>
    </submittedName>
</protein>
<feature type="domain" description="Heparinase II/III-like C-terminal" evidence="6">
    <location>
        <begin position="322"/>
        <end position="534"/>
    </location>
</feature>
<feature type="chain" id="PRO_5047527682" evidence="5">
    <location>
        <begin position="30"/>
        <end position="592"/>
    </location>
</feature>
<dbReference type="Proteomes" id="UP000774570">
    <property type="component" value="Unassembled WGS sequence"/>
</dbReference>
<evidence type="ECO:0000259" key="6">
    <source>
        <dbReference type="Pfam" id="PF07940"/>
    </source>
</evidence>
<gene>
    <name evidence="7" type="ORF">K1Y72_12610</name>
</gene>
<evidence type="ECO:0000313" key="7">
    <source>
        <dbReference type="EMBL" id="MBW8483217.1"/>
    </source>
</evidence>
<keyword evidence="4" id="KW-0456">Lyase</keyword>
<sequence>MTPRSWAAVLALGAVLGAAPACGTSPRSAAPTAPPTGVPCLGYNGLNTANPADQVAAGRFASPGLKPVRVANGSDVDWGLDPYNDRTWQLWLHSLEWLGSLIAKGDAPSLARAAAIVRDWLHDNSSTRGMDADRRTAVAEGTKFRLITMVCLHARYRAPWLDRAIARHAAWLADPAHYSGPWNHGTDESMILLAAGCSVGRTDLAGTGYARLAAAMTAPPGGARPAIDAQGANNEQSTHYAVYNRSRWALAFDVVRACGRPVPDEWERRLRLLDDFIAFQLTPAGRRLQIGESYAGTAAEISDAGDGPIAWVASGGKRGRHPADRARVYDAGYVMGRSDWSRHAVAYTARFGPGRYAHGQDDHMSLTFFAEGRDLIVPSGHIGYSDGTWRTWLRSPQAHSTLAVRGAAFDSRAATALTAHRFTPAADAFAFTDTAYAGATRHRSVLAAWRPGAMAVLDEVRSARPHTADQLWHLPHGFAARAVADGAVATAGRVRVDFLRIPLPGRAAPAPSVTPGWIAPAARTTLPAPVVTLSAAGTDVRMLTLIAPSTGGTRPRVRASARPDGTVRVETAIGGRRLAFEASADGTLRRLP</sequence>
<evidence type="ECO:0000256" key="4">
    <source>
        <dbReference type="ARBA" id="ARBA00023239"/>
    </source>
</evidence>
<dbReference type="Gene3D" id="1.50.10.100">
    <property type="entry name" value="Chondroitin AC/alginate lyase"/>
    <property type="match status" value="1"/>
</dbReference>
<proteinExistence type="predicted"/>
<dbReference type="InterPro" id="IPR008929">
    <property type="entry name" value="Chondroitin_lyas"/>
</dbReference>
<keyword evidence="3" id="KW-0574">Periplasm</keyword>
<dbReference type="PANTHER" id="PTHR39210:SF1">
    <property type="entry name" value="HEPARIN-SULFATE LYASE"/>
    <property type="match status" value="1"/>
</dbReference>
<evidence type="ECO:0000256" key="1">
    <source>
        <dbReference type="ARBA" id="ARBA00004418"/>
    </source>
</evidence>
<keyword evidence="2 5" id="KW-0732">Signal</keyword>
<evidence type="ECO:0000256" key="3">
    <source>
        <dbReference type="ARBA" id="ARBA00022764"/>
    </source>
</evidence>
<dbReference type="Pfam" id="PF07940">
    <property type="entry name" value="Hepar_II_III_C"/>
    <property type="match status" value="1"/>
</dbReference>
<reference evidence="7 8" key="1">
    <citation type="submission" date="2021-07" db="EMBL/GenBank/DDBJ databases">
        <title>Actinomadura sp. PM05-2 isolated from lichen.</title>
        <authorList>
            <person name="Somphong A."/>
            <person name="Phongsopitanun W."/>
            <person name="Tanasupawat S."/>
            <person name="Peongsungnone V."/>
        </authorList>
    </citation>
    <scope>NUCLEOTIDE SEQUENCE [LARGE SCALE GENOMIC DNA]</scope>
    <source>
        <strain evidence="7 8">PM05-2</strain>
    </source>
</reference>
<dbReference type="EMBL" id="JAIBOA010000007">
    <property type="protein sequence ID" value="MBW8483217.1"/>
    <property type="molecule type" value="Genomic_DNA"/>
</dbReference>
<comment type="caution">
    <text evidence="7">The sequence shown here is derived from an EMBL/GenBank/DDBJ whole genome shotgun (WGS) entry which is preliminary data.</text>
</comment>
<dbReference type="SUPFAM" id="SSF48230">
    <property type="entry name" value="Chondroitin AC/alginate lyase"/>
    <property type="match status" value="1"/>
</dbReference>
<organism evidence="7 8">
    <name type="scientific">Actinomadura parmotrematis</name>
    <dbReference type="NCBI Taxonomy" id="2864039"/>
    <lineage>
        <taxon>Bacteria</taxon>
        <taxon>Bacillati</taxon>
        <taxon>Actinomycetota</taxon>
        <taxon>Actinomycetes</taxon>
        <taxon>Streptosporangiales</taxon>
        <taxon>Thermomonosporaceae</taxon>
        <taxon>Actinomadura</taxon>
    </lineage>
</organism>
<dbReference type="RefSeq" id="WP_220166299.1">
    <property type="nucleotide sequence ID" value="NZ_JAIBOA010000007.1"/>
</dbReference>
<feature type="signal peptide" evidence="5">
    <location>
        <begin position="1"/>
        <end position="29"/>
    </location>
</feature>
<evidence type="ECO:0000256" key="2">
    <source>
        <dbReference type="ARBA" id="ARBA00022729"/>
    </source>
</evidence>
<evidence type="ECO:0000256" key="5">
    <source>
        <dbReference type="SAM" id="SignalP"/>
    </source>
</evidence>